<organism evidence="2 3">
    <name type="scientific">Fraxinus pennsylvanica</name>
    <dbReference type="NCBI Taxonomy" id="56036"/>
    <lineage>
        <taxon>Eukaryota</taxon>
        <taxon>Viridiplantae</taxon>
        <taxon>Streptophyta</taxon>
        <taxon>Embryophyta</taxon>
        <taxon>Tracheophyta</taxon>
        <taxon>Spermatophyta</taxon>
        <taxon>Magnoliopsida</taxon>
        <taxon>eudicotyledons</taxon>
        <taxon>Gunneridae</taxon>
        <taxon>Pentapetalae</taxon>
        <taxon>asterids</taxon>
        <taxon>lamiids</taxon>
        <taxon>Lamiales</taxon>
        <taxon>Oleaceae</taxon>
        <taxon>Oleeae</taxon>
        <taxon>Fraxinus</taxon>
    </lineage>
</organism>
<reference evidence="2" key="1">
    <citation type="submission" date="2023-05" db="EMBL/GenBank/DDBJ databases">
        <authorList>
            <person name="Huff M."/>
        </authorList>
    </citation>
    <scope>NUCLEOTIDE SEQUENCE</scope>
</reference>
<gene>
    <name evidence="2" type="ORF">FPE_LOCUS32702</name>
</gene>
<dbReference type="PANTHER" id="PTHR35098">
    <property type="entry name" value="EXPRESSED PROTEIN"/>
    <property type="match status" value="1"/>
</dbReference>
<dbReference type="Proteomes" id="UP000834106">
    <property type="component" value="Chromosome 21"/>
</dbReference>
<evidence type="ECO:0000256" key="1">
    <source>
        <dbReference type="SAM" id="MobiDB-lite"/>
    </source>
</evidence>
<protein>
    <submittedName>
        <fullName evidence="2">Uncharacterized protein</fullName>
    </submittedName>
</protein>
<feature type="region of interest" description="Disordered" evidence="1">
    <location>
        <begin position="91"/>
        <end position="118"/>
    </location>
</feature>
<evidence type="ECO:0000313" key="2">
    <source>
        <dbReference type="EMBL" id="CAI9785272.1"/>
    </source>
</evidence>
<name>A0AAD2AHQ6_9LAMI</name>
<dbReference type="PANTHER" id="PTHR35098:SF1">
    <property type="entry name" value="NODULIN-RELATED PROTEIN 2"/>
    <property type="match status" value="1"/>
</dbReference>
<dbReference type="InterPro" id="IPR040294">
    <property type="entry name" value="Nodulin-rel_1/2"/>
</dbReference>
<keyword evidence="3" id="KW-1185">Reference proteome</keyword>
<dbReference type="GO" id="GO:0010115">
    <property type="term" value="P:regulation of abscisic acid biosynthetic process"/>
    <property type="evidence" value="ECO:0007669"/>
    <property type="project" value="InterPro"/>
</dbReference>
<feature type="region of interest" description="Disordered" evidence="1">
    <location>
        <begin position="1"/>
        <end position="35"/>
    </location>
</feature>
<evidence type="ECO:0000313" key="3">
    <source>
        <dbReference type="Proteomes" id="UP000834106"/>
    </source>
</evidence>
<feature type="compositionally biased region" description="Basic and acidic residues" evidence="1">
    <location>
        <begin position="8"/>
        <end position="27"/>
    </location>
</feature>
<feature type="compositionally biased region" description="Polar residues" evidence="1">
    <location>
        <begin position="91"/>
        <end position="101"/>
    </location>
</feature>
<accession>A0AAD2AHQ6</accession>
<sequence length="118" mass="12562">MDFLNKLTGKDEKPTSDPPKDTADHPKPSNSDLMGSVKVLADAAKEGKFDNPKAAAAAADVLGAAEQYGKLDETKGIGQYVDKAEDYLHQYSTTHSSTANVNPDKKSTPDATEPPKNT</sequence>
<dbReference type="AlphaFoldDB" id="A0AAD2AHQ6"/>
<dbReference type="EMBL" id="OU503056">
    <property type="protein sequence ID" value="CAI9785272.1"/>
    <property type="molecule type" value="Genomic_DNA"/>
</dbReference>
<dbReference type="GO" id="GO:0009408">
    <property type="term" value="P:response to heat"/>
    <property type="evidence" value="ECO:0007669"/>
    <property type="project" value="InterPro"/>
</dbReference>
<proteinExistence type="predicted"/>